<name>A0A4Y2MXW8_ARAVE</name>
<evidence type="ECO:0000313" key="1">
    <source>
        <dbReference type="EMBL" id="GBN30476.1"/>
    </source>
</evidence>
<feature type="non-terminal residue" evidence="1">
    <location>
        <position position="226"/>
    </location>
</feature>
<dbReference type="PANTHER" id="PTHR31511:SF12">
    <property type="entry name" value="RHO TERMINATION FACTOR N-TERMINAL DOMAIN-CONTAINING PROTEIN"/>
    <property type="match status" value="1"/>
</dbReference>
<dbReference type="Proteomes" id="UP000499080">
    <property type="component" value="Unassembled WGS sequence"/>
</dbReference>
<reference evidence="1 2" key="1">
    <citation type="journal article" date="2019" name="Sci. Rep.">
        <title>Orb-weaving spider Araneus ventricosus genome elucidates the spidroin gene catalogue.</title>
        <authorList>
            <person name="Kono N."/>
            <person name="Nakamura H."/>
            <person name="Ohtoshi R."/>
            <person name="Moran D.A.P."/>
            <person name="Shinohara A."/>
            <person name="Yoshida Y."/>
            <person name="Fujiwara M."/>
            <person name="Mori M."/>
            <person name="Tomita M."/>
            <person name="Arakawa K."/>
        </authorList>
    </citation>
    <scope>NUCLEOTIDE SEQUENCE [LARGE SCALE GENOMIC DNA]</scope>
</reference>
<dbReference type="PANTHER" id="PTHR31511">
    <property type="entry name" value="PROTEIN CBG23764"/>
    <property type="match status" value="1"/>
</dbReference>
<dbReference type="InterPro" id="IPR043502">
    <property type="entry name" value="DNA/RNA_pol_sf"/>
</dbReference>
<evidence type="ECO:0008006" key="3">
    <source>
        <dbReference type="Google" id="ProtNLM"/>
    </source>
</evidence>
<dbReference type="OrthoDB" id="2382798at2759"/>
<proteinExistence type="predicted"/>
<dbReference type="AlphaFoldDB" id="A0A4Y2MXW8"/>
<keyword evidence="2" id="KW-1185">Reference proteome</keyword>
<evidence type="ECO:0000313" key="2">
    <source>
        <dbReference type="Proteomes" id="UP000499080"/>
    </source>
</evidence>
<protein>
    <recommendedName>
        <fullName evidence="3">DNA-directed DNA polymerase</fullName>
    </recommendedName>
</protein>
<gene>
    <name evidence="1" type="ORF">AVEN_138085_1</name>
</gene>
<comment type="caution">
    <text evidence="1">The sequence shown here is derived from an EMBL/GenBank/DDBJ whole genome shotgun (WGS) entry which is preliminary data.</text>
</comment>
<dbReference type="EMBL" id="BGPR01206088">
    <property type="protein sequence ID" value="GBN30476.1"/>
    <property type="molecule type" value="Genomic_DNA"/>
</dbReference>
<organism evidence="1 2">
    <name type="scientific">Araneus ventricosus</name>
    <name type="common">Orbweaver spider</name>
    <name type="synonym">Epeira ventricosa</name>
    <dbReference type="NCBI Taxonomy" id="182803"/>
    <lineage>
        <taxon>Eukaryota</taxon>
        <taxon>Metazoa</taxon>
        <taxon>Ecdysozoa</taxon>
        <taxon>Arthropoda</taxon>
        <taxon>Chelicerata</taxon>
        <taxon>Arachnida</taxon>
        <taxon>Araneae</taxon>
        <taxon>Araneomorphae</taxon>
        <taxon>Entelegynae</taxon>
        <taxon>Araneoidea</taxon>
        <taxon>Araneidae</taxon>
        <taxon>Araneus</taxon>
    </lineage>
</organism>
<dbReference type="GO" id="GO:0071897">
    <property type="term" value="P:DNA biosynthetic process"/>
    <property type="evidence" value="ECO:0007669"/>
    <property type="project" value="UniProtKB-ARBA"/>
</dbReference>
<dbReference type="SUPFAM" id="SSF56672">
    <property type="entry name" value="DNA/RNA polymerases"/>
    <property type="match status" value="1"/>
</dbReference>
<accession>A0A4Y2MXW8</accession>
<sequence>MKFTQHCWLKYYINFNTEQRKHAKTAFEKDFFKLLNNAVYGKTMQHLRNRVKIDIVQTKKRAEKLVASPTFHAFTIYSENLVAVQRKLTILCLNYAIEVGFTILELSKVLMYDFHYNIILKKYGDKARLLFTDTDSLCYEITTGDLDDDLENMKNYFYFPDYPRDHPLYSDVNKKKIGYLNPLSGSVFFVKRFEKRAIEEPLSVLKVCLPPNRKCSESAADRVSSP</sequence>